<comment type="similarity">
    <text evidence="2 10">Belongs to the cytochrome c oxidase subunit 2 family.</text>
</comment>
<dbReference type="InterPro" id="IPR008972">
    <property type="entry name" value="Cupredoxin"/>
</dbReference>
<protein>
    <recommendedName>
        <fullName evidence="11">Cytochrome c oxidase subunit 2</fullName>
        <ecNumber evidence="11">7.1.1.9</ecNumber>
    </recommendedName>
</protein>
<feature type="transmembrane region" description="Helical" evidence="12">
    <location>
        <begin position="6"/>
        <end position="23"/>
    </location>
</feature>
<reference evidence="15 16" key="1">
    <citation type="submission" date="2016-01" db="EMBL/GenBank/DDBJ databases">
        <title>Genome sequencing of Roseivirga spongicola UST030701-084.</title>
        <authorList>
            <person name="Selvaratnam C."/>
            <person name="Thevarajoo S."/>
            <person name="Goh K.M."/>
            <person name="Ee R."/>
            <person name="Chan K.-G."/>
            <person name="Chong C.S."/>
        </authorList>
    </citation>
    <scope>NUCLEOTIDE SEQUENCE [LARGE SCALE GENOMIC DNA]</scope>
    <source>
        <strain evidence="15 16">UST030701-084</strain>
    </source>
</reference>
<dbReference type="Gene3D" id="1.10.287.90">
    <property type="match status" value="1"/>
</dbReference>
<dbReference type="GO" id="GO:0004129">
    <property type="term" value="F:cytochrome-c oxidase activity"/>
    <property type="evidence" value="ECO:0007669"/>
    <property type="project" value="UniProtKB-EC"/>
</dbReference>
<accession>A0A150XBF7</accession>
<proteinExistence type="inferred from homology"/>
<evidence type="ECO:0000256" key="2">
    <source>
        <dbReference type="ARBA" id="ARBA00007866"/>
    </source>
</evidence>
<dbReference type="InterPro" id="IPR036257">
    <property type="entry name" value="Cyt_c_oxidase_su2_TM_sf"/>
</dbReference>
<evidence type="ECO:0000256" key="6">
    <source>
        <dbReference type="ARBA" id="ARBA00022967"/>
    </source>
</evidence>
<keyword evidence="11" id="KW-0186">Copper</keyword>
<keyword evidence="16" id="KW-1185">Reference proteome</keyword>
<dbReference type="GO" id="GO:0005507">
    <property type="term" value="F:copper ion binding"/>
    <property type="evidence" value="ECO:0007669"/>
    <property type="project" value="InterPro"/>
</dbReference>
<feature type="domain" description="Cytochrome oxidase subunit II copper A binding" evidence="13">
    <location>
        <begin position="161"/>
        <end position="313"/>
    </location>
</feature>
<dbReference type="InterPro" id="IPR002429">
    <property type="entry name" value="CcO_II-like_C"/>
</dbReference>
<comment type="caution">
    <text evidence="15">The sequence shown here is derived from an EMBL/GenBank/DDBJ whole genome shotgun (WGS) entry which is preliminary data.</text>
</comment>
<comment type="subcellular location">
    <subcellularLocation>
        <location evidence="10">Cell membrane</location>
        <topology evidence="10">Multi-pass membrane protein</topology>
    </subcellularLocation>
    <subcellularLocation>
        <location evidence="1">Membrane</location>
        <topology evidence="1">Multi-pass membrane protein</topology>
    </subcellularLocation>
</comment>
<dbReference type="SUPFAM" id="SSF81464">
    <property type="entry name" value="Cytochrome c oxidase subunit II-like, transmembrane region"/>
    <property type="match status" value="1"/>
</dbReference>
<dbReference type="PROSITE" id="PS50857">
    <property type="entry name" value="COX2_CUA"/>
    <property type="match status" value="1"/>
</dbReference>
<dbReference type="OrthoDB" id="9781261at2"/>
<evidence type="ECO:0000256" key="9">
    <source>
        <dbReference type="ARBA" id="ARBA00023136"/>
    </source>
</evidence>
<dbReference type="EC" id="7.1.1.9" evidence="11"/>
<dbReference type="PANTHER" id="PTHR22888">
    <property type="entry name" value="CYTOCHROME C OXIDASE, SUBUNIT II"/>
    <property type="match status" value="1"/>
</dbReference>
<feature type="domain" description="Cytochrome oxidase subunit II transmembrane region profile" evidence="14">
    <location>
        <begin position="62"/>
        <end position="159"/>
    </location>
</feature>
<evidence type="ECO:0000313" key="15">
    <source>
        <dbReference type="EMBL" id="KYG76053.1"/>
    </source>
</evidence>
<evidence type="ECO:0000256" key="8">
    <source>
        <dbReference type="ARBA" id="ARBA00022989"/>
    </source>
</evidence>
<keyword evidence="11" id="KW-0479">Metal-binding</keyword>
<dbReference type="SUPFAM" id="SSF49503">
    <property type="entry name" value="Cupredoxins"/>
    <property type="match status" value="1"/>
</dbReference>
<dbReference type="RefSeq" id="WP_068220454.1">
    <property type="nucleotide sequence ID" value="NZ_CP139724.1"/>
</dbReference>
<keyword evidence="6" id="KW-1278">Translocase</keyword>
<comment type="cofactor">
    <cofactor evidence="11">
        <name>Cu cation</name>
        <dbReference type="ChEBI" id="CHEBI:23378"/>
    </cofactor>
    <text evidence="11">Binds a copper A center.</text>
</comment>
<keyword evidence="3 10" id="KW-0813">Transport</keyword>
<dbReference type="Proteomes" id="UP000075606">
    <property type="component" value="Unassembled WGS sequence"/>
</dbReference>
<evidence type="ECO:0000256" key="5">
    <source>
        <dbReference type="ARBA" id="ARBA00022692"/>
    </source>
</evidence>
<evidence type="ECO:0000256" key="4">
    <source>
        <dbReference type="ARBA" id="ARBA00022660"/>
    </source>
</evidence>
<gene>
    <name evidence="15" type="ORF">AWW68_09540</name>
</gene>
<evidence type="ECO:0000256" key="12">
    <source>
        <dbReference type="SAM" id="Phobius"/>
    </source>
</evidence>
<comment type="function">
    <text evidence="11">Subunits I and II form the functional core of the enzyme complex. Electrons originating in cytochrome c are transferred via heme a and Cu(A) to the binuclear center formed by heme a3 and Cu(B).</text>
</comment>
<dbReference type="InterPro" id="IPR011759">
    <property type="entry name" value="Cyt_c_oxidase_su2_TM_dom"/>
</dbReference>
<organism evidence="15 16">
    <name type="scientific">Roseivirga spongicola</name>
    <dbReference type="NCBI Taxonomy" id="333140"/>
    <lineage>
        <taxon>Bacteria</taxon>
        <taxon>Pseudomonadati</taxon>
        <taxon>Bacteroidota</taxon>
        <taxon>Cytophagia</taxon>
        <taxon>Cytophagales</taxon>
        <taxon>Roseivirgaceae</taxon>
        <taxon>Roseivirga</taxon>
    </lineage>
</organism>
<feature type="transmembrane region" description="Helical" evidence="12">
    <location>
        <begin position="131"/>
        <end position="152"/>
    </location>
</feature>
<dbReference type="GO" id="GO:0005886">
    <property type="term" value="C:plasma membrane"/>
    <property type="evidence" value="ECO:0007669"/>
    <property type="project" value="UniProtKB-SubCell"/>
</dbReference>
<keyword evidence="4 10" id="KW-0679">Respiratory chain</keyword>
<dbReference type="PANTHER" id="PTHR22888:SF9">
    <property type="entry name" value="CYTOCHROME C OXIDASE SUBUNIT 2"/>
    <property type="match status" value="1"/>
</dbReference>
<dbReference type="GO" id="GO:0042773">
    <property type="term" value="P:ATP synthesis coupled electron transport"/>
    <property type="evidence" value="ECO:0007669"/>
    <property type="project" value="TreeGrafter"/>
</dbReference>
<evidence type="ECO:0000256" key="10">
    <source>
        <dbReference type="RuleBase" id="RU000456"/>
    </source>
</evidence>
<dbReference type="PROSITE" id="PS50999">
    <property type="entry name" value="COX2_TM"/>
    <property type="match status" value="1"/>
</dbReference>
<evidence type="ECO:0000256" key="11">
    <source>
        <dbReference type="RuleBase" id="RU004024"/>
    </source>
</evidence>
<evidence type="ECO:0000256" key="3">
    <source>
        <dbReference type="ARBA" id="ARBA00022448"/>
    </source>
</evidence>
<dbReference type="STRING" id="333140.AWW68_09540"/>
<evidence type="ECO:0000259" key="13">
    <source>
        <dbReference type="PROSITE" id="PS50857"/>
    </source>
</evidence>
<evidence type="ECO:0000259" key="14">
    <source>
        <dbReference type="PROSITE" id="PS50999"/>
    </source>
</evidence>
<keyword evidence="5 10" id="KW-0812">Transmembrane</keyword>
<sequence>MFGFYIALAVFLVVAILLLIFRISRLVNVVKGTGEETTKSDNNFNAIMMVVFMVLFFGLAGWYSFANFDAYDPPVASEHGELTDKLFWRTMWITGIVFMITNILLFVFSYKYRYDKNRKALFYPHNNKLEYLWTGVPAIVLTWLVISGWMAWDGIMSEAPEDAEQIEIMGYQFQWSIRYGGMDNKVGDYDYRLIDAVNDHGMDMSDRANYDDFKNISLVIPKGKPVLLKIRARDVLHSVFIPHMRLKMDAVPGMPTQFWFVANKTTAEMRVEEGNPDFNYELACTEICGEGHFSMKKIVTVLEPEEYEEWKAEQKSWLSKNPDFMAQVPEDMKELALVTAGINE</sequence>
<keyword evidence="9 12" id="KW-0472">Membrane</keyword>
<dbReference type="Gene3D" id="2.60.40.420">
    <property type="entry name" value="Cupredoxins - blue copper proteins"/>
    <property type="match status" value="1"/>
</dbReference>
<keyword evidence="7 10" id="KW-0249">Electron transport</keyword>
<name>A0A150XBF7_9BACT</name>
<dbReference type="Pfam" id="PF00116">
    <property type="entry name" value="COX2"/>
    <property type="match status" value="1"/>
</dbReference>
<feature type="transmembrane region" description="Helical" evidence="12">
    <location>
        <begin position="86"/>
        <end position="110"/>
    </location>
</feature>
<dbReference type="PRINTS" id="PR01166">
    <property type="entry name" value="CYCOXIDASEII"/>
</dbReference>
<dbReference type="EMBL" id="LRPC01000012">
    <property type="protein sequence ID" value="KYG76053.1"/>
    <property type="molecule type" value="Genomic_DNA"/>
</dbReference>
<dbReference type="AlphaFoldDB" id="A0A150XBF7"/>
<dbReference type="Pfam" id="PF02790">
    <property type="entry name" value="COX2_TM"/>
    <property type="match status" value="1"/>
</dbReference>
<evidence type="ECO:0000256" key="7">
    <source>
        <dbReference type="ARBA" id="ARBA00022982"/>
    </source>
</evidence>
<evidence type="ECO:0000313" key="16">
    <source>
        <dbReference type="Proteomes" id="UP000075606"/>
    </source>
</evidence>
<comment type="catalytic activity">
    <reaction evidence="11">
        <text>4 Fe(II)-[cytochrome c] + O2 + 8 H(+)(in) = 4 Fe(III)-[cytochrome c] + 2 H2O + 4 H(+)(out)</text>
        <dbReference type="Rhea" id="RHEA:11436"/>
        <dbReference type="Rhea" id="RHEA-COMP:10350"/>
        <dbReference type="Rhea" id="RHEA-COMP:14399"/>
        <dbReference type="ChEBI" id="CHEBI:15377"/>
        <dbReference type="ChEBI" id="CHEBI:15378"/>
        <dbReference type="ChEBI" id="CHEBI:15379"/>
        <dbReference type="ChEBI" id="CHEBI:29033"/>
        <dbReference type="ChEBI" id="CHEBI:29034"/>
        <dbReference type="EC" id="7.1.1.9"/>
    </reaction>
</comment>
<evidence type="ECO:0000256" key="1">
    <source>
        <dbReference type="ARBA" id="ARBA00004141"/>
    </source>
</evidence>
<feature type="transmembrane region" description="Helical" evidence="12">
    <location>
        <begin position="44"/>
        <end position="66"/>
    </location>
</feature>
<dbReference type="InterPro" id="IPR045187">
    <property type="entry name" value="CcO_II"/>
</dbReference>
<keyword evidence="8 12" id="KW-1133">Transmembrane helix</keyword>